<proteinExistence type="predicted"/>
<reference evidence="4 5" key="1">
    <citation type="submission" date="2024-04" db="EMBL/GenBank/DDBJ databases">
        <title>Tritrichomonas musculus Genome.</title>
        <authorList>
            <person name="Alves-Ferreira E."/>
            <person name="Grigg M."/>
            <person name="Lorenzi H."/>
            <person name="Galac M."/>
        </authorList>
    </citation>
    <scope>NUCLEOTIDE SEQUENCE [LARGE SCALE GENOMIC DNA]</scope>
    <source>
        <strain evidence="4 5">EAF2021</strain>
    </source>
</reference>
<dbReference type="SUPFAM" id="SSF48403">
    <property type="entry name" value="Ankyrin repeat"/>
    <property type="match status" value="1"/>
</dbReference>
<feature type="repeat" description="ANK" evidence="1">
    <location>
        <begin position="1224"/>
        <end position="1245"/>
    </location>
</feature>
<dbReference type="InterPro" id="IPR036770">
    <property type="entry name" value="Ankyrin_rpt-contain_sf"/>
</dbReference>
<feature type="region of interest" description="Disordered" evidence="2">
    <location>
        <begin position="816"/>
        <end position="849"/>
    </location>
</feature>
<organism evidence="4 5">
    <name type="scientific">Tritrichomonas musculus</name>
    <dbReference type="NCBI Taxonomy" id="1915356"/>
    <lineage>
        <taxon>Eukaryota</taxon>
        <taxon>Metamonada</taxon>
        <taxon>Parabasalia</taxon>
        <taxon>Tritrichomonadida</taxon>
        <taxon>Tritrichomonadidae</taxon>
        <taxon>Tritrichomonas</taxon>
    </lineage>
</organism>
<feature type="compositionally biased region" description="Low complexity" evidence="2">
    <location>
        <begin position="253"/>
        <end position="263"/>
    </location>
</feature>
<keyword evidence="1" id="KW-0040">ANK repeat</keyword>
<name>A0ABR2K6A7_9EUKA</name>
<feature type="compositionally biased region" description="Low complexity" evidence="2">
    <location>
        <begin position="826"/>
        <end position="843"/>
    </location>
</feature>
<feature type="compositionally biased region" description="Low complexity" evidence="2">
    <location>
        <begin position="1546"/>
        <end position="1557"/>
    </location>
</feature>
<dbReference type="PROSITE" id="PS50297">
    <property type="entry name" value="ANK_REP_REGION"/>
    <property type="match status" value="2"/>
</dbReference>
<feature type="domain" description="Serine-threonine/tyrosine-protein kinase catalytic" evidence="3">
    <location>
        <begin position="590"/>
        <end position="675"/>
    </location>
</feature>
<dbReference type="Pfam" id="PF12796">
    <property type="entry name" value="Ank_2"/>
    <property type="match status" value="1"/>
</dbReference>
<sequence length="1592" mass="182299">MNVNYTVDLDEYETLFELQRLHCGPSLCLRRINDGFLINLVVLSNIAFSESSFQVFLEEIDRISRLPPHPSIVRFIGLSKPNPNFYNSIGIAYEFCPKCFSLACIIEDIASPFSIKTKVDYFSSTFGHNCVLSQNPQHKDDIKDLNKNIDNNNNINNDEINKRNILIGDHTNNVENSISLQPDIQNDNNNLKENNVKVDDINNAQSNIIESNIDNTQSADNNSSFNNNKNDDKDASINDNLNFDNNDNDIKFDNNVNSNNDGNIQGLDLNFDNNTNNKTPFDNNSSELKFDNNINNNDSNISIDNNNNSSEINFNNNNSEIPFDNNQDSNSSDLKFGNNINNNDSNLSIDNNNNSSEVNFNNNSVDLNLDNINNNDSELNLDNKQITDEKNDQDKVDTNDKLKETELINNDDDNDKQSKSTKKKVVENEPPLSNEQTLIVLYGITNALSFLHQHDITFMNMNVSNILLDENLEPKIQYYGISSLFEYFSVCCCNLNGNNIFLNPINKITMVNNYIISYNSIVRSISTNDISDYNGIRIVKNRSLNNVQNREYCYLIRNLADSYTNPNDTTKYDKNKKTVSFLDRNLKDLIFVSPEVLYGHIPDKKNDVYAFAYLLYFFCAQERAKWILNFDASYINKIIQGNRLVVKATVPILIKMMISKCWDATANYRPFYSEINWWVSELGQFFFVNEFMNHPKIIKMPKFEEYKEKLPKIKREKNTFLLQKNAKMLYDAAKQLPISSYGQNYARSVIRLQSLLMDLRNSNLFETLDAIVMNEQINNNDNKIENNDTNESKNFTKMKKLLKSKGKFKFMKKQRQNNIDNDNDNDNNNNNSSNENLNENNNDNNEDDINSIPNKSFSFNALSDLDFDMKIFNQLYFVQTKDGVYSLALNIAVACKSRFTKILCYARLVSELYHGYSSKYPHLAKLKKYLLSFCLTSLANYCAYPNALPLVTLIFYCLQLHVYDTEEMVDTIGIFYEKYKTEKKISISILFCWFCPEIESSSIELFEKMHNLVKTQCQYDYFPYAFKNFIKQMDKYRENNWSFYHNLRFDKDLTDSIAYALRNDDLKAFQKIFLENKKALNAKIDPDIFIPCTYVHNYPTAIMYAALFGSIRCFFFLLRNGARPGSWDRKYRLLPSYSIAGGNETIFLHCLQSNKEDDSLMQTAAQFHWNFLFYKSFLIDKSLLTSMDKFGKSVMTAAAESNNVSILIFSFVQKSCQENFVESFGRTPLHVAAEQEMIDVLRVLLFLANDEVMHSNSTNLSNSSSAANGLAVSESDADLNESDANLNTNSKPLKKFGSKITSKIKSKFGHITNLPNSNFESENVNDTQKNVQNQVKKEVRIVNVNARDSWGMTPLHLAADKMKKKSVEILFTSPNIDVNIKNSSGKTAVYYAVKTGDLKLIKLFLNNPKVDFCCQTKKGETPLHTAVKMGRPDIVKLIIDKKPDLLFIPDSQNMSPYEMASATKETEVAQIFHEFIIKRYQENAARKAETTANIAEESNDQQENHNSDAIANNDDKIENDNNDNDNNNNDGGENSIHDVAAEGGDSDVVTSPDVVDGSDQKISDEFPFDGEAGNDYKRKKKKKKNDEDCVIF</sequence>
<dbReference type="InterPro" id="IPR001245">
    <property type="entry name" value="Ser-Thr/Tyr_kinase_cat_dom"/>
</dbReference>
<comment type="caution">
    <text evidence="4">The sequence shown here is derived from an EMBL/GenBank/DDBJ whole genome shotgun (WGS) entry which is preliminary data.</text>
</comment>
<evidence type="ECO:0000259" key="3">
    <source>
        <dbReference type="Pfam" id="PF07714"/>
    </source>
</evidence>
<protein>
    <recommendedName>
        <fullName evidence="3">Serine-threonine/tyrosine-protein kinase catalytic domain-containing protein</fullName>
    </recommendedName>
</protein>
<feature type="compositionally biased region" description="Low complexity" evidence="2">
    <location>
        <begin position="315"/>
        <end position="326"/>
    </location>
</feature>
<dbReference type="Proteomes" id="UP001470230">
    <property type="component" value="Unassembled WGS sequence"/>
</dbReference>
<feature type="repeat" description="ANK" evidence="1">
    <location>
        <begin position="1418"/>
        <end position="1445"/>
    </location>
</feature>
<dbReference type="InterPro" id="IPR002110">
    <property type="entry name" value="Ankyrin_rpt"/>
</dbReference>
<dbReference type="InterPro" id="IPR011009">
    <property type="entry name" value="Kinase-like_dom_sf"/>
</dbReference>
<evidence type="ECO:0000313" key="4">
    <source>
        <dbReference type="EMBL" id="KAK8886658.1"/>
    </source>
</evidence>
<dbReference type="SMART" id="SM00248">
    <property type="entry name" value="ANK"/>
    <property type="match status" value="5"/>
</dbReference>
<feature type="region of interest" description="Disordered" evidence="2">
    <location>
        <begin position="1496"/>
        <end position="1592"/>
    </location>
</feature>
<dbReference type="Pfam" id="PF07714">
    <property type="entry name" value="PK_Tyr_Ser-Thr"/>
    <property type="match status" value="1"/>
</dbReference>
<keyword evidence="5" id="KW-1185">Reference proteome</keyword>
<dbReference type="SUPFAM" id="SSF56112">
    <property type="entry name" value="Protein kinase-like (PK-like)"/>
    <property type="match status" value="1"/>
</dbReference>
<dbReference type="Gene3D" id="1.10.510.10">
    <property type="entry name" value="Transferase(Phosphotransferase) domain 1"/>
    <property type="match status" value="1"/>
</dbReference>
<evidence type="ECO:0000256" key="2">
    <source>
        <dbReference type="SAM" id="MobiDB-lite"/>
    </source>
</evidence>
<feature type="compositionally biased region" description="Low complexity" evidence="2">
    <location>
        <begin position="270"/>
        <end position="284"/>
    </location>
</feature>
<feature type="compositionally biased region" description="Low complexity" evidence="2">
    <location>
        <begin position="1524"/>
        <end position="1534"/>
    </location>
</feature>
<dbReference type="PANTHER" id="PTHR24118">
    <property type="entry name" value="POTE ANKYRIN DOMAIN"/>
    <property type="match status" value="1"/>
</dbReference>
<evidence type="ECO:0000256" key="1">
    <source>
        <dbReference type="PROSITE-ProRule" id="PRU00023"/>
    </source>
</evidence>
<dbReference type="Gene3D" id="1.25.40.20">
    <property type="entry name" value="Ankyrin repeat-containing domain"/>
    <property type="match status" value="2"/>
</dbReference>
<feature type="region of interest" description="Disordered" evidence="2">
    <location>
        <begin position="211"/>
        <end position="284"/>
    </location>
</feature>
<feature type="region of interest" description="Disordered" evidence="2">
    <location>
        <begin position="315"/>
        <end position="339"/>
    </location>
</feature>
<feature type="compositionally biased region" description="Low complexity" evidence="2">
    <location>
        <begin position="218"/>
        <end position="228"/>
    </location>
</feature>
<feature type="region of interest" description="Disordered" evidence="2">
    <location>
        <begin position="382"/>
        <end position="429"/>
    </location>
</feature>
<feature type="compositionally biased region" description="Basic and acidic residues" evidence="2">
    <location>
        <begin position="385"/>
        <end position="406"/>
    </location>
</feature>
<evidence type="ECO:0000313" key="5">
    <source>
        <dbReference type="Proteomes" id="UP001470230"/>
    </source>
</evidence>
<dbReference type="PANTHER" id="PTHR24118:SF99">
    <property type="entry name" value="POTE ANKYRIN DOMAIN FAMILY MEMBER 3C-RELATED"/>
    <property type="match status" value="1"/>
</dbReference>
<accession>A0ABR2K6A7</accession>
<dbReference type="EMBL" id="JAPFFF010000007">
    <property type="protein sequence ID" value="KAK8886658.1"/>
    <property type="molecule type" value="Genomic_DNA"/>
</dbReference>
<gene>
    <name evidence="4" type="ORF">M9Y10_042124</name>
</gene>
<dbReference type="PROSITE" id="PS50088">
    <property type="entry name" value="ANK_REPEAT"/>
    <property type="match status" value="2"/>
</dbReference>